<sequence>MVKKKQYKGRVNDWLTPEGLETLKHWARNGLTNDDIAHNMGVSRDTLYRWKKAKSDIYDALKEGRIPADAKVESALHKRATGYMTVEEHEELIKQDDGSSKMVVVSRIRKFVPPDTTAGIFWLKNRDPEHWREQKEIGINGSIKTNSNLDKLSDEDLRKLTKLADDDND</sequence>
<reference evidence="2" key="1">
    <citation type="submission" date="2016-10" db="EMBL/GenBank/DDBJ databases">
        <authorList>
            <person name="Varghese N."/>
            <person name="Submissions S."/>
        </authorList>
    </citation>
    <scope>NUCLEOTIDE SEQUENCE [LARGE SCALE GENOMIC DNA]</scope>
    <source>
        <strain evidence="2">R-53102</strain>
    </source>
</reference>
<dbReference type="STRING" id="1505723.SAMN04487792_1543"/>
<keyword evidence="1" id="KW-0371">Homeobox</keyword>
<gene>
    <name evidence="1" type="ORF">SAMN04487792_1543</name>
</gene>
<name>A0A1I1TPL6_9LACO</name>
<dbReference type="Proteomes" id="UP000199599">
    <property type="component" value="Unassembled WGS sequence"/>
</dbReference>
<dbReference type="AlphaFoldDB" id="A0A1I1TPL6"/>
<dbReference type="SUPFAM" id="SSF46689">
    <property type="entry name" value="Homeodomain-like"/>
    <property type="match status" value="1"/>
</dbReference>
<dbReference type="EMBL" id="FOMN01000011">
    <property type="protein sequence ID" value="SFD60474.1"/>
    <property type="molecule type" value="Genomic_DNA"/>
</dbReference>
<keyword evidence="1" id="KW-0238">DNA-binding</keyword>
<dbReference type="GO" id="GO:0003677">
    <property type="term" value="F:DNA binding"/>
    <property type="evidence" value="ECO:0007669"/>
    <property type="project" value="UniProtKB-KW"/>
</dbReference>
<dbReference type="InterPro" id="IPR009057">
    <property type="entry name" value="Homeodomain-like_sf"/>
</dbReference>
<organism evidence="1 2">
    <name type="scientific">Lactobacillus bombicola</name>
    <dbReference type="NCBI Taxonomy" id="1505723"/>
    <lineage>
        <taxon>Bacteria</taxon>
        <taxon>Bacillati</taxon>
        <taxon>Bacillota</taxon>
        <taxon>Bacilli</taxon>
        <taxon>Lactobacillales</taxon>
        <taxon>Lactobacillaceae</taxon>
        <taxon>Lactobacillus</taxon>
    </lineage>
</organism>
<dbReference type="RefSeq" id="WP_133158287.1">
    <property type="nucleotide sequence ID" value="NZ_CBCRVU010000001.1"/>
</dbReference>
<evidence type="ECO:0000313" key="2">
    <source>
        <dbReference type="Proteomes" id="UP000199599"/>
    </source>
</evidence>
<evidence type="ECO:0000313" key="1">
    <source>
        <dbReference type="EMBL" id="SFD60474.1"/>
    </source>
</evidence>
<dbReference type="Gene3D" id="1.10.10.60">
    <property type="entry name" value="Homeodomain-like"/>
    <property type="match status" value="1"/>
</dbReference>
<proteinExistence type="predicted"/>
<accession>A0A1I1TPL6</accession>
<protein>
    <submittedName>
        <fullName evidence="1">Homeodomain-like domain-containing protein</fullName>
    </submittedName>
</protein>